<comment type="caution">
    <text evidence="3">The sequence shown here is derived from an EMBL/GenBank/DDBJ whole genome shotgun (WGS) entry which is preliminary data.</text>
</comment>
<dbReference type="PROSITE" id="PS50966">
    <property type="entry name" value="ZF_SWIM"/>
    <property type="match status" value="1"/>
</dbReference>
<organism evidence="3 4">
    <name type="scientific">Nocardia aurea</name>
    <dbReference type="NCBI Taxonomy" id="2144174"/>
    <lineage>
        <taxon>Bacteria</taxon>
        <taxon>Bacillati</taxon>
        <taxon>Actinomycetota</taxon>
        <taxon>Actinomycetes</taxon>
        <taxon>Mycobacteriales</taxon>
        <taxon>Nocardiaceae</taxon>
        <taxon>Nocardia</taxon>
    </lineage>
</organism>
<accession>A0ABV3FUC5</accession>
<feature type="domain" description="SWIM-type" evidence="2">
    <location>
        <begin position="52"/>
        <end position="85"/>
    </location>
</feature>
<proteinExistence type="predicted"/>
<evidence type="ECO:0000313" key="3">
    <source>
        <dbReference type="EMBL" id="MEV0709022.1"/>
    </source>
</evidence>
<reference evidence="3 4" key="1">
    <citation type="submission" date="2024-06" db="EMBL/GenBank/DDBJ databases">
        <title>The Natural Products Discovery Center: Release of the First 8490 Sequenced Strains for Exploring Actinobacteria Biosynthetic Diversity.</title>
        <authorList>
            <person name="Kalkreuter E."/>
            <person name="Kautsar S.A."/>
            <person name="Yang D."/>
            <person name="Bader C.D."/>
            <person name="Teijaro C.N."/>
            <person name="Fluegel L."/>
            <person name="Davis C.M."/>
            <person name="Simpson J.R."/>
            <person name="Lauterbach L."/>
            <person name="Steele A.D."/>
            <person name="Gui C."/>
            <person name="Meng S."/>
            <person name="Li G."/>
            <person name="Viehrig K."/>
            <person name="Ye F."/>
            <person name="Su P."/>
            <person name="Kiefer A.F."/>
            <person name="Nichols A."/>
            <person name="Cepeda A.J."/>
            <person name="Yan W."/>
            <person name="Fan B."/>
            <person name="Jiang Y."/>
            <person name="Adhikari A."/>
            <person name="Zheng C.-J."/>
            <person name="Schuster L."/>
            <person name="Cowan T.M."/>
            <person name="Smanski M.J."/>
            <person name="Chevrette M.G."/>
            <person name="De Carvalho L.P.S."/>
            <person name="Shen B."/>
        </authorList>
    </citation>
    <scope>NUCLEOTIDE SEQUENCE [LARGE SCALE GENOMIC DNA]</scope>
    <source>
        <strain evidence="3 4">NPDC050403</strain>
    </source>
</reference>
<dbReference type="Pfam" id="PF04434">
    <property type="entry name" value="SWIM"/>
    <property type="match status" value="1"/>
</dbReference>
<sequence length="962" mass="104933">MTAPWTEAQVGALAPDANALSAARALGARWHETGHRDTALWGMWHGSGAPPYRTVVDLSGPAYRCSCPSRKFPCKHALSLMLRWSAGAVPDADTVADFAAEWIASRAKRAREPARDTAIRVPNPATARQRRARVTAGLDDLDIWLGDQVRTGLAQTDRSYRAFEAIAARMVDAQAPAVAAVLRQLPTTVATRADWPRIVLREYARLHLLIAAHRRLDELPDALGASIRTHIGYPTSAESVRAEPPSRDRWMVLGSRITEEERLYTRRTWLYGRNTHRWALLVDHCFGSPGFPNDVPALGAMADAHLHYYPAAAPLRALWGERHGTDEPFTTVPGANGTIAAALEAHARALGADPWARSWPVLLPEVTPMVDDSGWRVVDSDGAALAMAPSEQPWRLLGISGGHPVTLTADWTQEGLVPVSALVAGEVLDVTGERAAPRGTNSGAAVAGSGADLTSVALLGTARRSPDPARLAPPVAAAAVRLRTDPALLLLESAALRDAYERGGVPAESGDIPAPALDDPRRRLPRAAASRVAEMLRGKSNFLPEWFDAAEPHDYRAPDALCALLLEHACGSSPWRTALLRLAGRRGQWLAARHPQWRKLSWPDIDTELDEDTWHFGGPQARRNWLARLRVEHPAAARDALIEVWPKESGPLRAELLATLEPGISPADEDLLESALDDRRADVRRTAAGLLTLLPDSAFARRMTARAAAWLRPTTSGTPHLVVDLPEAIDAAAQRDGIVDRGVEFAYRWNGRPDLMAGRLRQLVAATPLRFWQRGNADGWPDTAELGPERWAGISVDDRFRQPLFDGWVDAALAQGDSRWARALFEAGVPSDAALLRRRELFALLPIEDRTRHLLRLDGSWLSEIEALLPAMGHPWPDAVANHLMLLLADRARIAAQHSGTHGASPSAHRSLLTTASIHFPVTAAPAVGALARRCDDPTWVRAFDLLADDLTHRSKMLEELQ</sequence>
<keyword evidence="1" id="KW-0863">Zinc-finger</keyword>
<dbReference type="Pfam" id="PF18944">
    <property type="entry name" value="DUF5691"/>
    <property type="match status" value="1"/>
</dbReference>
<evidence type="ECO:0000259" key="2">
    <source>
        <dbReference type="PROSITE" id="PS50966"/>
    </source>
</evidence>
<evidence type="ECO:0000313" key="4">
    <source>
        <dbReference type="Proteomes" id="UP001551695"/>
    </source>
</evidence>
<dbReference type="RefSeq" id="WP_357784250.1">
    <property type="nucleotide sequence ID" value="NZ_JBFAKC010000006.1"/>
</dbReference>
<gene>
    <name evidence="3" type="ORF">AB0I48_15795</name>
</gene>
<protein>
    <submittedName>
        <fullName evidence="3">SWIM zinc finger family protein</fullName>
    </submittedName>
</protein>
<keyword evidence="1" id="KW-0862">Zinc</keyword>
<dbReference type="Proteomes" id="UP001551695">
    <property type="component" value="Unassembled WGS sequence"/>
</dbReference>
<keyword evidence="4" id="KW-1185">Reference proteome</keyword>
<dbReference type="InterPro" id="IPR007527">
    <property type="entry name" value="Znf_SWIM"/>
</dbReference>
<dbReference type="InterPro" id="IPR043746">
    <property type="entry name" value="DUF5691"/>
</dbReference>
<dbReference type="EMBL" id="JBFAKC010000006">
    <property type="protein sequence ID" value="MEV0709022.1"/>
    <property type="molecule type" value="Genomic_DNA"/>
</dbReference>
<evidence type="ECO:0000256" key="1">
    <source>
        <dbReference type="PROSITE-ProRule" id="PRU00325"/>
    </source>
</evidence>
<keyword evidence="1" id="KW-0479">Metal-binding</keyword>
<name>A0ABV3FUC5_9NOCA</name>